<dbReference type="InterPro" id="IPR001610">
    <property type="entry name" value="PAC"/>
</dbReference>
<dbReference type="SMART" id="SM00091">
    <property type="entry name" value="PAS"/>
    <property type="match status" value="6"/>
</dbReference>
<dbReference type="EMBL" id="CP136051">
    <property type="protein sequence ID" value="WOK04983.1"/>
    <property type="molecule type" value="Genomic_DNA"/>
</dbReference>
<evidence type="ECO:0000256" key="8">
    <source>
        <dbReference type="SAM" id="Coils"/>
    </source>
</evidence>
<dbReference type="InterPro" id="IPR036097">
    <property type="entry name" value="HisK_dim/P_sf"/>
</dbReference>
<dbReference type="PROSITE" id="PS50112">
    <property type="entry name" value="PAS"/>
    <property type="match status" value="3"/>
</dbReference>
<reference evidence="14 15" key="1">
    <citation type="journal article" date="2023" name="Microbiol. Resour. Announc.">
        <title>Complete Genome Sequence of Imperialibacter roseus strain P4T.</title>
        <authorList>
            <person name="Tizabi D.R."/>
            <person name="Bachvaroff T."/>
            <person name="Hill R.T."/>
        </authorList>
    </citation>
    <scope>NUCLEOTIDE SEQUENCE [LARGE SCALE GENOMIC DNA]</scope>
    <source>
        <strain evidence="14 15">P4T</strain>
    </source>
</reference>
<keyword evidence="4" id="KW-0808">Transferase</keyword>
<dbReference type="Gene3D" id="3.40.50.2300">
    <property type="match status" value="1"/>
</dbReference>
<dbReference type="EC" id="2.7.13.3" evidence="2"/>
<evidence type="ECO:0000313" key="15">
    <source>
        <dbReference type="Proteomes" id="UP001302349"/>
    </source>
</evidence>
<dbReference type="PROSITE" id="PS50109">
    <property type="entry name" value="HIS_KIN"/>
    <property type="match status" value="1"/>
</dbReference>
<proteinExistence type="predicted"/>
<dbReference type="Pfam" id="PF02518">
    <property type="entry name" value="HATPase_c"/>
    <property type="match status" value="1"/>
</dbReference>
<evidence type="ECO:0000259" key="12">
    <source>
        <dbReference type="PROSITE" id="PS50113"/>
    </source>
</evidence>
<feature type="domain" description="PAC" evidence="12">
    <location>
        <begin position="360"/>
        <end position="413"/>
    </location>
</feature>
<organism evidence="14 15">
    <name type="scientific">Imperialibacter roseus</name>
    <dbReference type="NCBI Taxonomy" id="1324217"/>
    <lineage>
        <taxon>Bacteria</taxon>
        <taxon>Pseudomonadati</taxon>
        <taxon>Bacteroidota</taxon>
        <taxon>Cytophagia</taxon>
        <taxon>Cytophagales</taxon>
        <taxon>Flammeovirgaceae</taxon>
        <taxon>Imperialibacter</taxon>
    </lineage>
</organism>
<feature type="domain" description="HPt" evidence="13">
    <location>
        <begin position="1371"/>
        <end position="1464"/>
    </location>
</feature>
<keyword evidence="15" id="KW-1185">Reference proteome</keyword>
<dbReference type="SUPFAM" id="SSF47226">
    <property type="entry name" value="Histidine-containing phosphotransfer domain, HPT domain"/>
    <property type="match status" value="1"/>
</dbReference>
<evidence type="ECO:0000259" key="10">
    <source>
        <dbReference type="PROSITE" id="PS50110"/>
    </source>
</evidence>
<keyword evidence="3 7" id="KW-0597">Phosphoprotein</keyword>
<dbReference type="InterPro" id="IPR036641">
    <property type="entry name" value="HPT_dom_sf"/>
</dbReference>
<dbReference type="SMART" id="SM00086">
    <property type="entry name" value="PAC"/>
    <property type="match status" value="5"/>
</dbReference>
<evidence type="ECO:0000259" key="11">
    <source>
        <dbReference type="PROSITE" id="PS50112"/>
    </source>
</evidence>
<dbReference type="SMART" id="SM00387">
    <property type="entry name" value="HATPase_c"/>
    <property type="match status" value="1"/>
</dbReference>
<dbReference type="InterPro" id="IPR013655">
    <property type="entry name" value="PAS_fold_3"/>
</dbReference>
<feature type="domain" description="PAS" evidence="11">
    <location>
        <begin position="831"/>
        <end position="886"/>
    </location>
</feature>
<dbReference type="SUPFAM" id="SSF55874">
    <property type="entry name" value="ATPase domain of HSP90 chaperone/DNA topoisomerase II/histidine kinase"/>
    <property type="match status" value="1"/>
</dbReference>
<dbReference type="InterPro" id="IPR029016">
    <property type="entry name" value="GAF-like_dom_sf"/>
</dbReference>
<dbReference type="InterPro" id="IPR003661">
    <property type="entry name" value="HisK_dim/P_dom"/>
</dbReference>
<evidence type="ECO:0000259" key="9">
    <source>
        <dbReference type="PROSITE" id="PS50109"/>
    </source>
</evidence>
<evidence type="ECO:0000259" key="13">
    <source>
        <dbReference type="PROSITE" id="PS50894"/>
    </source>
</evidence>
<keyword evidence="8" id="KW-0175">Coiled coil</keyword>
<dbReference type="CDD" id="cd16922">
    <property type="entry name" value="HATPase_EvgS-ArcB-TorS-like"/>
    <property type="match status" value="1"/>
</dbReference>
<keyword evidence="5" id="KW-0418">Kinase</keyword>
<sequence>MISLDNKTTEELRKEIERLNAELRIAQSRFKTSIEDSNDISLLLNNDVIVNCNEKALEVFKVGSKEIVGKSIFEFCPNFQADGSASADKFQQKIKLALLGLPQKFVGEIKNSSEKVFFSKIKLSALTEEKNNHLLCTIKLENKDDDADVYFLESEKTFQSLADNAPVLLRMTNSNNFFYYFSKQWLKFTGKEVEEEQNNGWIANIHEEDLNDVLVTMDLAFKRRKKYEVTYRLRRYDKKYRWVLDTGIPRVSSLGKFSGYISATIDITERKLAEEAESREKALLESEKKLQKSLNQSKILSLTTNSEGIITFCNEAFLKATRKPAGDLMGKSLFEVFQPYGGDNVTKKSFRTLVEREDYTEALTGVITLDGDEILIIRFSSIILKNAKGQVIGITIVGENITERRKVRQELEKTNAQLKELFDNSSDLIQIFTSEGEFRFVNEAWKTKLGYNDEEISQLRLTDLIPKDYQSSTVENLNQIGRGERIEKFETVFISKFGKNIYVSGRVNCTIQDGSPTEFRGIFYDITERIRAEKAQSLYYKIANLTTTSSNLDALYRNVFEELNKILKIQNFAISLKDEKTGKIQFPYLITELEEPSEVKQLKSITKLLAEFTFERSKPLIIYEDGIRRIADNKKLPLHAKLPLIWLGVQVNVDGKPAGVISFHSYKDRTAYNHKDLELLDFISSQVSLALERKSNEAKIISQSARLKAIFESTTHQIWSIDRNYCFTSFNQNYADALQRYYGITPSLGGQSGFDFLVPSLGEFWKTKYDRAFSGEIVNFQSHVTDLKGNKIWRDVFLNPIFLPDGSIEEISVIANDITEKKLSEVALQESEEKFRNIFESFQDIYFRCDAKGKITMISPSVIELLGYTSKEVIGKNIDELFSSSDSIHSVFSKLRKNRRLRNFEATLYTKDGKDLQCLCNIRLVYRRNYPLEIEGVARDITTLIRTNEELRKAKELAERSLKIKERFLANMSHEIRTPMNGIIGMLDLIGSTQLNQEQSEYLRTIKKSSETLLTILNDILDLSKIEAGKMEIRKRPVNLRGTLDKLYNLFSQQASINETSLQYTVAKSLPEYFLLDETRVLQVLSNLTSNAIKFSKGRGKIYISLNEHKRKGDTLILKVKIKDSGIGISKEDLKKLFDSFSQVDNSMTKKFGGTGLGLAISKELTKSMGGEIGVYSTPGLGSTFWFTFEAEIIEQPEERNLPLTDEAIQKVFSKKIPYILLVDDNDVNRKVAGHILIKAGCRVDFAENGDDAIEMIQQHQYNVVFMDIQMPKKDGVQVTREIKLLNLDHQPPIIAMTAYSMEEDRKKFLDSGLDDYISKPIQAKTIIQKVVDWIENNKPSEIVVQKMAEVPDDLKIVNTLVLDELSKYGGAEMVESVLNDFLKEAQESLANCKDALRVSNYEVLRSELHTLKGNSGTLGIERFAWYVTQLEQELKRSIYEEVEKKLAQIDASFDEFKENYKLFVGASSTSS</sequence>
<dbReference type="PANTHER" id="PTHR45339:SF5">
    <property type="entry name" value="HISTIDINE KINASE"/>
    <property type="match status" value="1"/>
</dbReference>
<comment type="catalytic activity">
    <reaction evidence="1">
        <text>ATP + protein L-histidine = ADP + protein N-phospho-L-histidine.</text>
        <dbReference type="EC" id="2.7.13.3"/>
    </reaction>
</comment>
<evidence type="ECO:0000256" key="2">
    <source>
        <dbReference type="ARBA" id="ARBA00012438"/>
    </source>
</evidence>
<dbReference type="SMART" id="SM00388">
    <property type="entry name" value="HisKA"/>
    <property type="match status" value="1"/>
</dbReference>
<dbReference type="InterPro" id="IPR013656">
    <property type="entry name" value="PAS_4"/>
</dbReference>
<evidence type="ECO:0000256" key="5">
    <source>
        <dbReference type="ARBA" id="ARBA00022777"/>
    </source>
</evidence>
<feature type="domain" description="PAS" evidence="11">
    <location>
        <begin position="286"/>
        <end position="357"/>
    </location>
</feature>
<dbReference type="PANTHER" id="PTHR45339">
    <property type="entry name" value="HYBRID SIGNAL TRANSDUCTION HISTIDINE KINASE J"/>
    <property type="match status" value="1"/>
</dbReference>
<dbReference type="SUPFAM" id="SSF55781">
    <property type="entry name" value="GAF domain-like"/>
    <property type="match status" value="1"/>
</dbReference>
<dbReference type="PROSITE" id="PS50113">
    <property type="entry name" value="PAC"/>
    <property type="match status" value="3"/>
</dbReference>
<dbReference type="Gene3D" id="3.30.450.40">
    <property type="match status" value="1"/>
</dbReference>
<dbReference type="PRINTS" id="PR00344">
    <property type="entry name" value="BCTRLSENSOR"/>
</dbReference>
<feature type="domain" description="PAC" evidence="12">
    <location>
        <begin position="227"/>
        <end position="279"/>
    </location>
</feature>
<feature type="coiled-coil region" evidence="8">
    <location>
        <begin position="401"/>
        <end position="428"/>
    </location>
</feature>
<dbReference type="PROSITE" id="PS50894">
    <property type="entry name" value="HPT"/>
    <property type="match status" value="1"/>
</dbReference>
<accession>A0ABZ0IIX4</accession>
<dbReference type="Proteomes" id="UP001302349">
    <property type="component" value="Chromosome"/>
</dbReference>
<protein>
    <recommendedName>
        <fullName evidence="2">histidine kinase</fullName>
        <ecNumber evidence="2">2.7.13.3</ecNumber>
    </recommendedName>
</protein>
<evidence type="ECO:0000256" key="6">
    <source>
        <dbReference type="PROSITE-ProRule" id="PRU00110"/>
    </source>
</evidence>
<dbReference type="SMART" id="SM00448">
    <property type="entry name" value="REC"/>
    <property type="match status" value="1"/>
</dbReference>
<feature type="domain" description="Histidine kinase" evidence="9">
    <location>
        <begin position="971"/>
        <end position="1193"/>
    </location>
</feature>
<dbReference type="SUPFAM" id="SSF52172">
    <property type="entry name" value="CheY-like"/>
    <property type="match status" value="1"/>
</dbReference>
<dbReference type="NCBIfam" id="TIGR00229">
    <property type="entry name" value="sensory_box"/>
    <property type="match status" value="5"/>
</dbReference>
<dbReference type="Pfam" id="PF00072">
    <property type="entry name" value="Response_reg"/>
    <property type="match status" value="1"/>
</dbReference>
<feature type="domain" description="PAC" evidence="12">
    <location>
        <begin position="778"/>
        <end position="830"/>
    </location>
</feature>
<dbReference type="PROSITE" id="PS50110">
    <property type="entry name" value="RESPONSE_REGULATORY"/>
    <property type="match status" value="1"/>
</dbReference>
<dbReference type="InterPro" id="IPR003018">
    <property type="entry name" value="GAF"/>
</dbReference>
<dbReference type="Pfam" id="PF08447">
    <property type="entry name" value="PAS_3"/>
    <property type="match status" value="1"/>
</dbReference>
<dbReference type="Gene3D" id="1.10.287.130">
    <property type="match status" value="1"/>
</dbReference>
<feature type="modified residue" description="Phosphohistidine" evidence="6">
    <location>
        <position position="1410"/>
    </location>
</feature>
<evidence type="ECO:0000256" key="3">
    <source>
        <dbReference type="ARBA" id="ARBA00022553"/>
    </source>
</evidence>
<dbReference type="CDD" id="cd17546">
    <property type="entry name" value="REC_hyHK_CKI1_RcsC-like"/>
    <property type="match status" value="1"/>
</dbReference>
<dbReference type="SUPFAM" id="SSF55785">
    <property type="entry name" value="PYP-like sensor domain (PAS domain)"/>
    <property type="match status" value="6"/>
</dbReference>
<evidence type="ECO:0000256" key="1">
    <source>
        <dbReference type="ARBA" id="ARBA00000085"/>
    </source>
</evidence>
<dbReference type="SUPFAM" id="SSF47384">
    <property type="entry name" value="Homodimeric domain of signal transducing histidine kinase"/>
    <property type="match status" value="1"/>
</dbReference>
<dbReference type="Pfam" id="PF13185">
    <property type="entry name" value="GAF_2"/>
    <property type="match status" value="1"/>
</dbReference>
<name>A0ABZ0IIX4_9BACT</name>
<dbReference type="Gene3D" id="3.30.565.10">
    <property type="entry name" value="Histidine kinase-like ATPase, C-terminal domain"/>
    <property type="match status" value="1"/>
</dbReference>
<dbReference type="Gene3D" id="1.20.120.160">
    <property type="entry name" value="HPT domain"/>
    <property type="match status" value="1"/>
</dbReference>
<gene>
    <name evidence="14" type="ORF">RT717_18030</name>
</gene>
<dbReference type="Pfam" id="PF01627">
    <property type="entry name" value="Hpt"/>
    <property type="match status" value="1"/>
</dbReference>
<dbReference type="Pfam" id="PF08448">
    <property type="entry name" value="PAS_4"/>
    <property type="match status" value="1"/>
</dbReference>
<feature type="modified residue" description="4-aspartylphosphate" evidence="7">
    <location>
        <position position="1268"/>
    </location>
</feature>
<feature type="domain" description="Response regulatory" evidence="10">
    <location>
        <begin position="1219"/>
        <end position="1335"/>
    </location>
</feature>
<dbReference type="Pfam" id="PF13426">
    <property type="entry name" value="PAS_9"/>
    <property type="match status" value="3"/>
</dbReference>
<dbReference type="InterPro" id="IPR003594">
    <property type="entry name" value="HATPase_dom"/>
</dbReference>
<dbReference type="InterPro" id="IPR011006">
    <property type="entry name" value="CheY-like_superfamily"/>
</dbReference>
<dbReference type="Pfam" id="PF00512">
    <property type="entry name" value="HisKA"/>
    <property type="match status" value="1"/>
</dbReference>
<dbReference type="InterPro" id="IPR000700">
    <property type="entry name" value="PAS-assoc_C"/>
</dbReference>
<dbReference type="InterPro" id="IPR005467">
    <property type="entry name" value="His_kinase_dom"/>
</dbReference>
<feature type="domain" description="PAS" evidence="11">
    <location>
        <begin position="414"/>
        <end position="484"/>
    </location>
</feature>
<feature type="coiled-coil region" evidence="8">
    <location>
        <begin position="2"/>
        <end position="29"/>
    </location>
</feature>
<evidence type="ECO:0000256" key="4">
    <source>
        <dbReference type="ARBA" id="ARBA00022679"/>
    </source>
</evidence>
<dbReference type="InterPro" id="IPR008207">
    <property type="entry name" value="Sig_transdc_His_kin_Hpt_dom"/>
</dbReference>
<dbReference type="RefSeq" id="WP_317487780.1">
    <property type="nucleotide sequence ID" value="NZ_CP136051.1"/>
</dbReference>
<evidence type="ECO:0000313" key="14">
    <source>
        <dbReference type="EMBL" id="WOK04983.1"/>
    </source>
</evidence>
<dbReference type="InterPro" id="IPR035965">
    <property type="entry name" value="PAS-like_dom_sf"/>
</dbReference>
<dbReference type="InterPro" id="IPR001789">
    <property type="entry name" value="Sig_transdc_resp-reg_receiver"/>
</dbReference>
<dbReference type="Gene3D" id="3.30.450.20">
    <property type="entry name" value="PAS domain"/>
    <property type="match status" value="6"/>
</dbReference>
<dbReference type="InterPro" id="IPR036890">
    <property type="entry name" value="HATPase_C_sf"/>
</dbReference>
<dbReference type="CDD" id="cd00130">
    <property type="entry name" value="PAS"/>
    <property type="match status" value="5"/>
</dbReference>
<dbReference type="CDD" id="cd00082">
    <property type="entry name" value="HisKA"/>
    <property type="match status" value="1"/>
</dbReference>
<dbReference type="InterPro" id="IPR004358">
    <property type="entry name" value="Sig_transdc_His_kin-like_C"/>
</dbReference>
<evidence type="ECO:0000256" key="7">
    <source>
        <dbReference type="PROSITE-ProRule" id="PRU00169"/>
    </source>
</evidence>
<dbReference type="InterPro" id="IPR000014">
    <property type="entry name" value="PAS"/>
</dbReference>
<dbReference type="CDD" id="cd00088">
    <property type="entry name" value="HPT"/>
    <property type="match status" value="1"/>
</dbReference>